<dbReference type="HOGENOM" id="CLU_026434_6_2_0"/>
<feature type="domain" description="Polyketide synthase-like methyltransferase" evidence="7">
    <location>
        <begin position="194"/>
        <end position="435"/>
    </location>
</feature>
<keyword evidence="4" id="KW-0949">S-adenosyl-L-methionine</keyword>
<dbReference type="SMART" id="SM00828">
    <property type="entry name" value="PKS_MT"/>
    <property type="match status" value="1"/>
</dbReference>
<gene>
    <name evidence="8" type="ordered locus">Dgeo_0050</name>
</gene>
<dbReference type="EMBL" id="CP000359">
    <property type="protein sequence ID" value="ABF44353.1"/>
    <property type="molecule type" value="Genomic_DNA"/>
</dbReference>
<sequence length="471" mass="52517">MSASSRSGRPGTVRSPSGPQVAWLAAGLTAAALAARQVRRSAATPEQLRTAALDVLEAALPQQRTFDVQLWDGTVLPATVSPATARVILNSEHALGRMLRLPLDLALGEAYLRGDFEIEGDVSVVAGITEAFDKPLSTAQVVRLLGEVQLLRRHAGPAPHPVTAQLHGNPHTRERDQQAITYHYDISNDFYRLWLDQRMVYSCGYFPTGVETLDQAQEAKLEHICRKLRLTQGERLLDIGCGWGGLAIYAAQHYGVEVLGVTLSEAQLREGRARVEAAGLRDRVRLELRDYRDVEGQFDKISSVGMAEHVGRRNMPEYFATAYRVLKPGGLMMNHAIAAGIQPSKLPQWVQVLASGNFSQKYVFPDGELLPLWETLQHAERAGFEVRDVENLREHYARTLAFWSHNLEAHRDEARALVGEQRFRLWRLYLAACVNYFRGGQLAIFQSLLAKPDAAGRVRVPLSRADLYREE</sequence>
<dbReference type="Pfam" id="PF02353">
    <property type="entry name" value="CMAS"/>
    <property type="match status" value="1"/>
</dbReference>
<comment type="similarity">
    <text evidence="1">Belongs to the CFA/CMAS family.</text>
</comment>
<protein>
    <submittedName>
        <fullName evidence="8">Cyclopropane-fatty-acyl-phospholipid synthase</fullName>
        <ecNumber evidence="8">2.1.1.79</ecNumber>
    </submittedName>
</protein>
<evidence type="ECO:0000256" key="4">
    <source>
        <dbReference type="ARBA" id="ARBA00022691"/>
    </source>
</evidence>
<evidence type="ECO:0000259" key="7">
    <source>
        <dbReference type="SMART" id="SM00828"/>
    </source>
</evidence>
<dbReference type="EC" id="2.1.1.79" evidence="8"/>
<dbReference type="PANTHER" id="PTHR43667">
    <property type="entry name" value="CYCLOPROPANE-FATTY-ACYL-PHOSPHOLIPID SYNTHASE"/>
    <property type="match status" value="1"/>
</dbReference>
<name>Q1J2D1_DEIGD</name>
<dbReference type="PIRSF" id="PIRSF003085">
    <property type="entry name" value="CMAS"/>
    <property type="match status" value="1"/>
</dbReference>
<proteinExistence type="inferred from homology"/>
<evidence type="ECO:0000256" key="2">
    <source>
        <dbReference type="ARBA" id="ARBA00022603"/>
    </source>
</evidence>
<evidence type="ECO:0000313" key="9">
    <source>
        <dbReference type="Proteomes" id="UP000002431"/>
    </source>
</evidence>
<dbReference type="CDD" id="cd02440">
    <property type="entry name" value="AdoMet_MTases"/>
    <property type="match status" value="1"/>
</dbReference>
<dbReference type="GO" id="GO:0032259">
    <property type="term" value="P:methylation"/>
    <property type="evidence" value="ECO:0007669"/>
    <property type="project" value="UniProtKB-KW"/>
</dbReference>
<dbReference type="InterPro" id="IPR020803">
    <property type="entry name" value="MeTfrase_dom"/>
</dbReference>
<dbReference type="eggNOG" id="COG2230">
    <property type="taxonomic scope" value="Bacteria"/>
</dbReference>
<dbReference type="InterPro" id="IPR029063">
    <property type="entry name" value="SAM-dependent_MTases_sf"/>
</dbReference>
<keyword evidence="9" id="KW-1185">Reference proteome</keyword>
<dbReference type="InterPro" id="IPR050723">
    <property type="entry name" value="CFA/CMAS"/>
</dbReference>
<keyword evidence="2 8" id="KW-0489">Methyltransferase</keyword>
<evidence type="ECO:0000256" key="3">
    <source>
        <dbReference type="ARBA" id="ARBA00022679"/>
    </source>
</evidence>
<dbReference type="RefSeq" id="WP_011529200.1">
    <property type="nucleotide sequence ID" value="NC_008025.1"/>
</dbReference>
<keyword evidence="3 8" id="KW-0808">Transferase</keyword>
<dbReference type="GO" id="GO:0008610">
    <property type="term" value="P:lipid biosynthetic process"/>
    <property type="evidence" value="ECO:0007669"/>
    <property type="project" value="InterPro"/>
</dbReference>
<dbReference type="PANTHER" id="PTHR43667:SF1">
    <property type="entry name" value="CYCLOPROPANE-FATTY-ACYL-PHOSPHOLIPID SYNTHASE"/>
    <property type="match status" value="1"/>
</dbReference>
<dbReference type="KEGG" id="dge:Dgeo_0050"/>
<accession>Q1J2D1</accession>
<dbReference type="InterPro" id="IPR057206">
    <property type="entry name" value="DUF7884"/>
</dbReference>
<dbReference type="STRING" id="319795.Dgeo_0050"/>
<dbReference type="SUPFAM" id="SSF53335">
    <property type="entry name" value="S-adenosyl-L-methionine-dependent methyltransferases"/>
    <property type="match status" value="1"/>
</dbReference>
<dbReference type="Pfam" id="PF25371">
    <property type="entry name" value="DUF7884"/>
    <property type="match status" value="1"/>
</dbReference>
<organism evidence="8 9">
    <name type="scientific">Deinococcus geothermalis (strain DSM 11300 / CIP 105573 / AG-3a)</name>
    <dbReference type="NCBI Taxonomy" id="319795"/>
    <lineage>
        <taxon>Bacteria</taxon>
        <taxon>Thermotogati</taxon>
        <taxon>Deinococcota</taxon>
        <taxon>Deinococci</taxon>
        <taxon>Deinococcales</taxon>
        <taxon>Deinococcaceae</taxon>
        <taxon>Deinococcus</taxon>
    </lineage>
</organism>
<dbReference type="Proteomes" id="UP000002431">
    <property type="component" value="Chromosome"/>
</dbReference>
<dbReference type="InterPro" id="IPR003333">
    <property type="entry name" value="CMAS"/>
</dbReference>
<keyword evidence="5" id="KW-0443">Lipid metabolism</keyword>
<evidence type="ECO:0000313" key="8">
    <source>
        <dbReference type="EMBL" id="ABF44353.1"/>
    </source>
</evidence>
<evidence type="ECO:0000256" key="6">
    <source>
        <dbReference type="PIRSR" id="PIRSR003085-1"/>
    </source>
</evidence>
<dbReference type="GO" id="GO:0008825">
    <property type="term" value="F:cyclopropane-fatty-acyl-phospholipid synthase activity"/>
    <property type="evidence" value="ECO:0007669"/>
    <property type="project" value="UniProtKB-EC"/>
</dbReference>
<dbReference type="AlphaFoldDB" id="Q1J2D1"/>
<evidence type="ECO:0000256" key="5">
    <source>
        <dbReference type="ARBA" id="ARBA00023098"/>
    </source>
</evidence>
<reference evidence="8" key="1">
    <citation type="submission" date="2006-04" db="EMBL/GenBank/DDBJ databases">
        <title>Complete sequence of chromosome of Deinococcus geothermalis DSM 11300.</title>
        <authorList>
            <consortium name="US DOE Joint Genome Institute"/>
            <person name="Copeland A."/>
            <person name="Lucas S."/>
            <person name="Lapidus A."/>
            <person name="Barry K."/>
            <person name="Detter J.C."/>
            <person name="Glavina del Rio T."/>
            <person name="Hammon N."/>
            <person name="Israni S."/>
            <person name="Dalin E."/>
            <person name="Tice H."/>
            <person name="Pitluck S."/>
            <person name="Brettin T."/>
            <person name="Bruce D."/>
            <person name="Han C."/>
            <person name="Tapia R."/>
            <person name="Saunders E."/>
            <person name="Gilna P."/>
            <person name="Schmutz J."/>
            <person name="Larimer F."/>
            <person name="Land M."/>
            <person name="Hauser L."/>
            <person name="Kyrpides N."/>
            <person name="Kim E."/>
            <person name="Daly M.J."/>
            <person name="Fredrickson J.K."/>
            <person name="Makarova K.S."/>
            <person name="Gaidamakova E.K."/>
            <person name="Zhai M."/>
            <person name="Richardson P."/>
        </authorList>
    </citation>
    <scope>NUCLEOTIDE SEQUENCE</scope>
    <source>
        <strain evidence="8">DSM 11300</strain>
    </source>
</reference>
<dbReference type="Gene3D" id="3.40.50.150">
    <property type="entry name" value="Vaccinia Virus protein VP39"/>
    <property type="match status" value="1"/>
</dbReference>
<evidence type="ECO:0000256" key="1">
    <source>
        <dbReference type="ARBA" id="ARBA00010815"/>
    </source>
</evidence>
<feature type="active site" evidence="6">
    <location>
        <position position="433"/>
    </location>
</feature>